<organism evidence="1">
    <name type="scientific">Spironucleus salmonicida</name>
    <dbReference type="NCBI Taxonomy" id="348837"/>
    <lineage>
        <taxon>Eukaryota</taxon>
        <taxon>Metamonada</taxon>
        <taxon>Diplomonadida</taxon>
        <taxon>Hexamitidae</taxon>
        <taxon>Hexamitinae</taxon>
        <taxon>Spironucleus</taxon>
    </lineage>
</organism>
<name>V6LDI3_9EUKA</name>
<reference evidence="1 2" key="1">
    <citation type="journal article" date="2014" name="PLoS Genet.">
        <title>The Genome of Spironucleus salmonicida Highlights a Fish Pathogen Adapted to Fluctuating Environments.</title>
        <authorList>
            <person name="Xu F."/>
            <person name="Jerlstrom-Hultqvist J."/>
            <person name="Einarsson E."/>
            <person name="Astvaldsson A."/>
            <person name="Svard S.G."/>
            <person name="Andersson J.O."/>
        </authorList>
    </citation>
    <scope>NUCLEOTIDE SEQUENCE</scope>
    <source>
        <strain evidence="2">ATCC 50377</strain>
    </source>
</reference>
<gene>
    <name evidence="1" type="ORF">SS50377_17886</name>
    <name evidence="2" type="ORF">SS50377_28013</name>
</gene>
<accession>V6LDI3</accession>
<dbReference type="Proteomes" id="UP000018208">
    <property type="component" value="Unassembled WGS sequence"/>
</dbReference>
<protein>
    <recommendedName>
        <fullName evidence="4">Ankyrin repeat-containing protein</fullName>
    </recommendedName>
</protein>
<dbReference type="EMBL" id="KI546159">
    <property type="protein sequence ID" value="EST42570.1"/>
    <property type="molecule type" value="Genomic_DNA"/>
</dbReference>
<proteinExistence type="predicted"/>
<dbReference type="VEuPathDB" id="GiardiaDB:SS50377_28013"/>
<sequence length="243" mass="28383">MGMAHFNWFSAAADNNLKQLNKIKLFKEYDMRQDAPKIGFAAIHYAACYKQHDAIRFLYEQESNLLTKAPIKFTLIARANKQLLFPPGLNYIQISALSNDLRYVKRQLEVQIKTEFPLLSILIIGGYYNFVQTNISFLLNLVQDNDKGILMNPLLISVILGEQKYVDLIMEYLDFHIVEWMKRDLFEKIINYTQTFEFHALQPLFKGFLEMERCKELIKKRVIQSSHISSQAVSPTMRSFIVD</sequence>
<evidence type="ECO:0008006" key="4">
    <source>
        <dbReference type="Google" id="ProtNLM"/>
    </source>
</evidence>
<evidence type="ECO:0000313" key="2">
    <source>
        <dbReference type="EMBL" id="KAH0570039.1"/>
    </source>
</evidence>
<reference evidence="2" key="2">
    <citation type="submission" date="2020-12" db="EMBL/GenBank/DDBJ databases">
        <title>New Spironucleus salmonicida genome in near-complete chromosomes.</title>
        <authorList>
            <person name="Xu F."/>
            <person name="Kurt Z."/>
            <person name="Jimenez-Gonzalez A."/>
            <person name="Astvaldsson A."/>
            <person name="Andersson J.O."/>
            <person name="Svard S.G."/>
        </authorList>
    </citation>
    <scope>NUCLEOTIDE SEQUENCE</scope>
    <source>
        <strain evidence="2">ATCC 50377</strain>
    </source>
</reference>
<dbReference type="AlphaFoldDB" id="V6LDI3"/>
<keyword evidence="3" id="KW-1185">Reference proteome</keyword>
<evidence type="ECO:0000313" key="1">
    <source>
        <dbReference type="EMBL" id="EST42570.1"/>
    </source>
</evidence>
<dbReference type="EMBL" id="AUWU02000008">
    <property type="protein sequence ID" value="KAH0570039.1"/>
    <property type="molecule type" value="Genomic_DNA"/>
</dbReference>
<evidence type="ECO:0000313" key="3">
    <source>
        <dbReference type="Proteomes" id="UP000018208"/>
    </source>
</evidence>